<evidence type="ECO:0000313" key="2">
    <source>
        <dbReference type="EMBL" id="MFD2869771.1"/>
    </source>
</evidence>
<feature type="domain" description="Bacterial bifunctional deaminase-reductase C-terminal" evidence="1">
    <location>
        <begin position="2"/>
        <end position="164"/>
    </location>
</feature>
<dbReference type="SUPFAM" id="SSF53597">
    <property type="entry name" value="Dihydrofolate reductase-like"/>
    <property type="match status" value="1"/>
</dbReference>
<dbReference type="EMBL" id="JBHUOR010000127">
    <property type="protein sequence ID" value="MFD2869771.1"/>
    <property type="molecule type" value="Genomic_DNA"/>
</dbReference>
<accession>A0ABW5Y386</accession>
<evidence type="ECO:0000313" key="3">
    <source>
        <dbReference type="Proteomes" id="UP001597568"/>
    </source>
</evidence>
<gene>
    <name evidence="2" type="ORF">ACFSY7_14855</name>
</gene>
<dbReference type="Proteomes" id="UP001597568">
    <property type="component" value="Unassembled WGS sequence"/>
</dbReference>
<proteinExistence type="predicted"/>
<dbReference type="InterPro" id="IPR024072">
    <property type="entry name" value="DHFR-like_dom_sf"/>
</dbReference>
<dbReference type="InterPro" id="IPR050765">
    <property type="entry name" value="Riboflavin_Biosynth_HTPR"/>
</dbReference>
<sequence>MRKIKLFIAMSLDGYIATLDDSLDWLMKVDGKGDNGYGDFMRDIDTVIMGRTTYDWVMNEMNGDYPYKEQVGYVYTHQTRENTAYITYTDEPVQSLGRQLKASKGKDIWIVGGGQLICDFLEAGLVDEMTLTLTPVLLGKGIRLFPEGSYESEWRLTKTETFNQFVNVHYEKK</sequence>
<keyword evidence="3" id="KW-1185">Reference proteome</keyword>
<dbReference type="RefSeq" id="WP_380148378.1">
    <property type="nucleotide sequence ID" value="NZ_JBHUOR010000127.1"/>
</dbReference>
<evidence type="ECO:0000259" key="1">
    <source>
        <dbReference type="Pfam" id="PF01872"/>
    </source>
</evidence>
<dbReference type="Gene3D" id="3.40.430.10">
    <property type="entry name" value="Dihydrofolate Reductase, subunit A"/>
    <property type="match status" value="1"/>
</dbReference>
<name>A0ABW5Y386_9BACL</name>
<organism evidence="2 3">
    <name type="scientific">Kurthia populi</name>
    <dbReference type="NCBI Taxonomy" id="1562132"/>
    <lineage>
        <taxon>Bacteria</taxon>
        <taxon>Bacillati</taxon>
        <taxon>Bacillota</taxon>
        <taxon>Bacilli</taxon>
        <taxon>Bacillales</taxon>
        <taxon>Caryophanaceae</taxon>
        <taxon>Kurthia</taxon>
    </lineage>
</organism>
<comment type="caution">
    <text evidence="2">The sequence shown here is derived from an EMBL/GenBank/DDBJ whole genome shotgun (WGS) entry which is preliminary data.</text>
</comment>
<dbReference type="InterPro" id="IPR002734">
    <property type="entry name" value="RibDG_C"/>
</dbReference>
<dbReference type="PANTHER" id="PTHR38011">
    <property type="entry name" value="DIHYDROFOLATE REDUCTASE FAMILY PROTEIN (AFU_ORTHOLOGUE AFUA_8G06820)"/>
    <property type="match status" value="1"/>
</dbReference>
<dbReference type="PANTHER" id="PTHR38011:SF11">
    <property type="entry name" value="2,5-DIAMINO-6-RIBOSYLAMINO-4(3H)-PYRIMIDINONE 5'-PHOSPHATE REDUCTASE"/>
    <property type="match status" value="1"/>
</dbReference>
<dbReference type="Pfam" id="PF01872">
    <property type="entry name" value="RibD_C"/>
    <property type="match status" value="1"/>
</dbReference>
<protein>
    <submittedName>
        <fullName evidence="2">Dihydrofolate reductase family protein</fullName>
    </submittedName>
</protein>
<reference evidence="3" key="1">
    <citation type="journal article" date="2019" name="Int. J. Syst. Evol. Microbiol.">
        <title>The Global Catalogue of Microorganisms (GCM) 10K type strain sequencing project: providing services to taxonomists for standard genome sequencing and annotation.</title>
        <authorList>
            <consortium name="The Broad Institute Genomics Platform"/>
            <consortium name="The Broad Institute Genome Sequencing Center for Infectious Disease"/>
            <person name="Wu L."/>
            <person name="Ma J."/>
        </authorList>
    </citation>
    <scope>NUCLEOTIDE SEQUENCE [LARGE SCALE GENOMIC DNA]</scope>
    <source>
        <strain evidence="3">KCTC 33522</strain>
    </source>
</reference>